<dbReference type="Proteomes" id="UP000011747">
    <property type="component" value="Unassembled WGS sequence"/>
</dbReference>
<sequence length="458" mass="53246">MKKFYRLEIVEDEKEFIYLPKDLQKPPSEKIRICFGTKVEENLSNIHMNRRNILSISSALAEKLLVPSQAKSCHLFISGDTYIIGPLIGIFSSGFTPFPLRPIGKRTEFFAKLLSLQDSLGVITYVFGEQQIDWDSGIISGYYFSENKWKINQFPFPNVIYDRLPNRRSEKNPSYRKAKKKLQTDYLIPWYNPGFFNKHEIFEYLKQNKDAKPYLPETEVFTSIDQLKAMLNRWKNIYLKPMNGSSGKGIYQFIQDKDQVYYCRFHDQKGNHLLKVKNLHEFVSSRFSKRTFPQMLLQQGISLLRHDNRPLDFRVHTNKDLDGQWKVTAMAAKVAGKGSVTTHLKNGGEVKSLEEIFPEPALLETYQSKLEQAALTLSQAVDTQIDGIVAEIGFDFGIDREGRVWFFEVNSKPGRSIFIHPDLKKFEQLTRKMSLLFSVYLMEKSILDEEELSYEHLL</sequence>
<evidence type="ECO:0000313" key="1">
    <source>
        <dbReference type="EMBL" id="EHL78920.1"/>
    </source>
</evidence>
<dbReference type="RefSeq" id="WP_003353180.1">
    <property type="nucleotide sequence ID" value="NZ_JH414745.1"/>
</dbReference>
<protein>
    <recommendedName>
        <fullName evidence="3">ATP-grasp domain-containing protein</fullName>
    </recommendedName>
</protein>
<keyword evidence="2" id="KW-1185">Reference proteome</keyword>
<dbReference type="Gene3D" id="3.30.470.20">
    <property type="entry name" value="ATP-grasp fold, B domain"/>
    <property type="match status" value="1"/>
</dbReference>
<proteinExistence type="predicted"/>
<dbReference type="EMBL" id="ACWF01000047">
    <property type="protein sequence ID" value="EHL78920.1"/>
    <property type="molecule type" value="Genomic_DNA"/>
</dbReference>
<reference evidence="1 2" key="1">
    <citation type="submission" date="2011-09" db="EMBL/GenBank/DDBJ databases">
        <title>The Genome Sequence of Bacillus smithii 7_3_47FAA.</title>
        <authorList>
            <consortium name="The Broad Institute Genome Sequencing Platform"/>
            <person name="Earl A."/>
            <person name="Ward D."/>
            <person name="Feldgarden M."/>
            <person name="Gevers D."/>
            <person name="Daigneault M."/>
            <person name="Strauss J."/>
            <person name="Allen-Vercoe E."/>
            <person name="Young S.K."/>
            <person name="Zeng Q."/>
            <person name="Gargeya S."/>
            <person name="Fitzgerald M."/>
            <person name="Haas B."/>
            <person name="Abouelleil A."/>
            <person name="Alvarado L."/>
            <person name="Arachchi H.M."/>
            <person name="Berlin A."/>
            <person name="Brown A."/>
            <person name="Chapman S.B."/>
            <person name="Chen Z."/>
            <person name="Dunbar C."/>
            <person name="Freedman E."/>
            <person name="Gearin G."/>
            <person name="Goldberg J."/>
            <person name="Griggs A."/>
            <person name="Gujja S."/>
            <person name="Heiman D."/>
            <person name="Howarth C."/>
            <person name="Larson L."/>
            <person name="Lui A."/>
            <person name="MacDonald P.J.P."/>
            <person name="Montmayeur A."/>
            <person name="Murphy C."/>
            <person name="Neiman D."/>
            <person name="Pearson M."/>
            <person name="Priest M."/>
            <person name="Roberts A."/>
            <person name="Saif S."/>
            <person name="Shea T."/>
            <person name="Shenoy N."/>
            <person name="Sisk P."/>
            <person name="Stolte C."/>
            <person name="Sykes S."/>
            <person name="Wortman J."/>
            <person name="Nusbaum C."/>
            <person name="Birren B."/>
        </authorList>
    </citation>
    <scope>NUCLEOTIDE SEQUENCE [LARGE SCALE GENOMIC DNA]</scope>
    <source>
        <strain evidence="1 2">7_3_47FAA</strain>
    </source>
</reference>
<name>G9QIU5_9BACI</name>
<dbReference type="Pfam" id="PF14398">
    <property type="entry name" value="ATPgrasp_YheCD"/>
    <property type="match status" value="1"/>
</dbReference>
<dbReference type="InterPro" id="IPR026838">
    <property type="entry name" value="YheC/D"/>
</dbReference>
<gene>
    <name evidence="1" type="ORF">HMPREF1015_02106</name>
</gene>
<dbReference type="SUPFAM" id="SSF56059">
    <property type="entry name" value="Glutathione synthetase ATP-binding domain-like"/>
    <property type="match status" value="1"/>
</dbReference>
<evidence type="ECO:0008006" key="3">
    <source>
        <dbReference type="Google" id="ProtNLM"/>
    </source>
</evidence>
<dbReference type="PATRIC" id="fig|665952.3.peg.883"/>
<organism evidence="1 2">
    <name type="scientific">Bacillus smithii 7_3_47FAA</name>
    <dbReference type="NCBI Taxonomy" id="665952"/>
    <lineage>
        <taxon>Bacteria</taxon>
        <taxon>Bacillati</taxon>
        <taxon>Bacillota</taxon>
        <taxon>Bacilli</taxon>
        <taxon>Bacillales</taxon>
        <taxon>Bacillaceae</taxon>
        <taxon>Bacillus</taxon>
    </lineage>
</organism>
<dbReference type="HOGENOM" id="CLU_044334_0_1_9"/>
<dbReference type="AlphaFoldDB" id="G9QIU5"/>
<evidence type="ECO:0000313" key="2">
    <source>
        <dbReference type="Proteomes" id="UP000011747"/>
    </source>
</evidence>
<accession>G9QIU5</accession>
<comment type="caution">
    <text evidence="1">The sequence shown here is derived from an EMBL/GenBank/DDBJ whole genome shotgun (WGS) entry which is preliminary data.</text>
</comment>